<sequence length="157" mass="18183">MKTALISIVILFFYALPSKAWLLAKDEAHQQWLKQRFSVQHQQLIPVVAVADIFFSCNQVRQTDKTNYPLSFLIQQMDKNTLAEKLNRCLGEDTMQSDVAINFGLVACFQQQLSHLPNIEQQQKMKLVRQAVSSLSYDERKKSFTQCVTEQSIHYLQ</sequence>
<dbReference type="OrthoDB" id="6226475at2"/>
<name>A0A8H2JQ44_9GAMM</name>
<evidence type="ECO:0000313" key="2">
    <source>
        <dbReference type="Proteomes" id="UP000307702"/>
    </source>
</evidence>
<reference evidence="1 2" key="1">
    <citation type="submission" date="2019-05" db="EMBL/GenBank/DDBJ databases">
        <title>Colwellia ponticola sp. nov., isolated from seawater.</title>
        <authorList>
            <person name="Yoon J.-H."/>
        </authorList>
    </citation>
    <scope>NUCLEOTIDE SEQUENCE [LARGE SCALE GENOMIC DNA]</scope>
    <source>
        <strain evidence="1 2">OISW-25</strain>
    </source>
</reference>
<accession>A0A8H2JQ44</accession>
<gene>
    <name evidence="1" type="ORF">FCS21_02525</name>
</gene>
<dbReference type="Proteomes" id="UP000307702">
    <property type="component" value="Unassembled WGS sequence"/>
</dbReference>
<organism evidence="1 2">
    <name type="scientific">Colwellia ponticola</name>
    <dbReference type="NCBI Taxonomy" id="2304625"/>
    <lineage>
        <taxon>Bacteria</taxon>
        <taxon>Pseudomonadati</taxon>
        <taxon>Pseudomonadota</taxon>
        <taxon>Gammaproteobacteria</taxon>
        <taxon>Alteromonadales</taxon>
        <taxon>Colwelliaceae</taxon>
        <taxon>Colwellia</taxon>
    </lineage>
</organism>
<dbReference type="RefSeq" id="WP_138620389.1">
    <property type="nucleotide sequence ID" value="NZ_SZVP01000001.1"/>
</dbReference>
<evidence type="ECO:0000313" key="1">
    <source>
        <dbReference type="EMBL" id="TMM47860.1"/>
    </source>
</evidence>
<protein>
    <submittedName>
        <fullName evidence="1">Uncharacterized protein</fullName>
    </submittedName>
</protein>
<keyword evidence="2" id="KW-1185">Reference proteome</keyword>
<comment type="caution">
    <text evidence="1">The sequence shown here is derived from an EMBL/GenBank/DDBJ whole genome shotgun (WGS) entry which is preliminary data.</text>
</comment>
<dbReference type="EMBL" id="SZVP01000001">
    <property type="protein sequence ID" value="TMM47860.1"/>
    <property type="molecule type" value="Genomic_DNA"/>
</dbReference>
<proteinExistence type="predicted"/>
<dbReference type="AlphaFoldDB" id="A0A8H2JQ44"/>